<organism evidence="3 4">
    <name type="scientific">Denticeps clupeoides</name>
    <name type="common">denticle herring</name>
    <dbReference type="NCBI Taxonomy" id="299321"/>
    <lineage>
        <taxon>Eukaryota</taxon>
        <taxon>Metazoa</taxon>
        <taxon>Chordata</taxon>
        <taxon>Craniata</taxon>
        <taxon>Vertebrata</taxon>
        <taxon>Euteleostomi</taxon>
        <taxon>Actinopterygii</taxon>
        <taxon>Neopterygii</taxon>
        <taxon>Teleostei</taxon>
        <taxon>Clupei</taxon>
        <taxon>Clupeiformes</taxon>
        <taxon>Denticipitoidei</taxon>
        <taxon>Denticipitidae</taxon>
        <taxon>Denticeps</taxon>
    </lineage>
</organism>
<feature type="compositionally biased region" description="Polar residues" evidence="1">
    <location>
        <begin position="81"/>
        <end position="98"/>
    </location>
</feature>
<feature type="compositionally biased region" description="Low complexity" evidence="1">
    <location>
        <begin position="261"/>
        <end position="271"/>
    </location>
</feature>
<dbReference type="InterPro" id="IPR009057">
    <property type="entry name" value="Homeodomain-like_sf"/>
</dbReference>
<reference evidence="3 4" key="1">
    <citation type="submission" date="2020-06" db="EMBL/GenBank/DDBJ databases">
        <authorList>
            <consortium name="Wellcome Sanger Institute Data Sharing"/>
        </authorList>
    </citation>
    <scope>NUCLEOTIDE SEQUENCE [LARGE SCALE GENOMIC DNA]</scope>
</reference>
<feature type="compositionally biased region" description="Acidic residues" evidence="1">
    <location>
        <begin position="388"/>
        <end position="398"/>
    </location>
</feature>
<dbReference type="SUPFAM" id="SSF46689">
    <property type="entry name" value="Homeodomain-like"/>
    <property type="match status" value="1"/>
</dbReference>
<dbReference type="PANTHER" id="PTHR22929:SF0">
    <property type="entry name" value="TRANSCRIPTION FACTOR TFIIIB COMPONENT B'' HOMOLOG"/>
    <property type="match status" value="1"/>
</dbReference>
<proteinExistence type="predicted"/>
<evidence type="ECO:0000313" key="4">
    <source>
        <dbReference type="Proteomes" id="UP000694580"/>
    </source>
</evidence>
<keyword evidence="4" id="KW-1185">Reference proteome</keyword>
<feature type="region of interest" description="Disordered" evidence="1">
    <location>
        <begin position="1092"/>
        <end position="1279"/>
    </location>
</feature>
<accession>A0AAY4ETE6</accession>
<feature type="compositionally biased region" description="Low complexity" evidence="1">
    <location>
        <begin position="1397"/>
        <end position="1407"/>
    </location>
</feature>
<feature type="compositionally biased region" description="Basic and acidic residues" evidence="1">
    <location>
        <begin position="308"/>
        <end position="319"/>
    </location>
</feature>
<feature type="compositionally biased region" description="Basic and acidic residues" evidence="1">
    <location>
        <begin position="598"/>
        <end position="607"/>
    </location>
</feature>
<feature type="domain" description="Myb-like" evidence="2">
    <location>
        <begin position="458"/>
        <end position="506"/>
    </location>
</feature>
<feature type="region of interest" description="Disordered" evidence="1">
    <location>
        <begin position="290"/>
        <end position="319"/>
    </location>
</feature>
<dbReference type="PANTHER" id="PTHR22929">
    <property type="entry name" value="RNA POLYMERASE III TRANSCRIPTION INITIATION FACTOR B"/>
    <property type="match status" value="1"/>
</dbReference>
<sequence>MIRRARISVRPNVRPAGRATAQSQDENASQQTPATVDLTQVSESAVETPLSESEQQTSSWTAARRNESVSHDSSAHAEAGNTRTGQQHAEGTSQSSGPQRRKRFSAIPNLAKLRAPPAATRASHPAPKSPVNSTAPAVSSYPCQALTVSLDSVKPSHRTSGKRRLSGGNKPTKVQPKAKTSPSVQIQAELGTEEPGNKESEKLDEMLTEQNKSCVAQPGAINPSKTPTQALDDPVAYEKDLPPQMKNPSTVSENMKDKRSPSLLSSSTSLKDPSDLIRLAKAEKLRQLLRKEMGNEKKKKAGCLNKARKTEVNSPKDHTRMTMRELIYYLPKTNPMKSYQEEDQQRAADTPHSPASPASPSPNLDDGTPEHSEQPEPLEEREEHEGEGGDTDVTEVDPGDQMPVPRVKVAEDGSLVVDEESLTVEVLRAKGPNLAEEMDPIFERGSTTTYSSFRKGTFTKPWSNQETDMFFLAISMVGTDFSMIGQLFPHRARSEIKNKFKKEEKINAWRIDKAFKDKRRLDLHFFSELLEKILAEEKKRKKGRKGKPASKSSILSGKCVRNLLDYSSDYTAEDDVDSDMMEGEKENEDCLNELATVDENKQKELGRRSPTRQLKSRGGESTNGHGDVSSVQNDGSSKVARSSRVGKEWKQGPEEYEEEEHEFRAVQEQMLNKPTRSGRIPKFSQHLIQAGEEDDDDEEEQIYVPSKQSPALMQKAKVKPASRKKVFRRGQSKLVTLRASPTEEDEKEEVVEETLVQEVYHYPTEPEEHSQASAFIPLSLRSPPPVTMEVVETMEELDMSVNVPDVLGISQNAVCPDSTCKRRVGQVGTVPCDHQLDLLVDVIGIMATDNLEVTDESYTEAAQTLLTIGNPDLANHGLESHSTADVEVVVEGSSLDMQQEMVVPQPESDVVCSVTQMSTDFHVNASNATLNPGQNIGLPCCHFLPPVEDKVLFSEPDLSQPQGPSQTASEAKLNFADFDSAMRTTLQPLVSTQVNTTCAEDCADVYALERSGVENETIQGVSLDPASGLPVQNESNCDQPIYILSLTEILPSLTDSFTSDLCPGPRSNDSIEMSSSDVSHLLITDALVAVAEEEEKKEKGPVASEAGPSVQPESQSGAQGKRVDLSKSIIRGHERTRRAKLLVKPSLSGRRAAARNVSGKDAPPACRVKTTLEPKNSTTPISPPQPSYTNPTVASGALSSHEELTETPCAEKEDKDISQRELAKEAEQTCGATSHPQKRIRRAKLQVKPSLATQRAPSRNVTEKTGPEPEEAASEDRVQGIVGQEKDLGTVTMAMASESLNSYPNVTDDHCKEVFHLVISDALVPVLVEGNEGQDEVGVKPPTQPEVSGEEQEPPQKKTRRAKSQVKPSISARRSSAQRISAKEILCKSPLLVQPKSPTTSSSPARASGKESTSINLLSNTLNKEEEEEKTDHSEKVEHISLRKRKDASVVQLSEEADAEKMSGQEVLPQKRPRRAKLQVKPSLPTRHVTPRSVPKTEVPTLPVLNYIPTSNSSSPSVCTVSQLDVSLLEKGDRDGIVGNAFGAGEVQQATTSSPLSRPGRRPKAFLSFISNKREQGVAVTAQRIKHGPQISMSRQERTRLNTASDSKTERLVNASSFSNTHAISARVDPGTSRNAEQYIEMSVKHDPEEPTSVSEYFLNDIFTEVEEF</sequence>
<feature type="compositionally biased region" description="Low complexity" evidence="1">
    <location>
        <begin position="1369"/>
        <end position="1380"/>
    </location>
</feature>
<feature type="compositionally biased region" description="Polar residues" evidence="1">
    <location>
        <begin position="20"/>
        <end position="61"/>
    </location>
</feature>
<feature type="compositionally biased region" description="Low complexity" evidence="1">
    <location>
        <begin position="353"/>
        <end position="362"/>
    </location>
</feature>
<dbReference type="GO" id="GO:0000126">
    <property type="term" value="C:transcription factor TFIIIB complex"/>
    <property type="evidence" value="ECO:0007669"/>
    <property type="project" value="TreeGrafter"/>
</dbReference>
<dbReference type="Gene3D" id="1.10.10.60">
    <property type="entry name" value="Homeodomain-like"/>
    <property type="match status" value="1"/>
</dbReference>
<feature type="compositionally biased region" description="Polar residues" evidence="1">
    <location>
        <begin position="1410"/>
        <end position="1422"/>
    </location>
</feature>
<gene>
    <name evidence="3" type="primary">zgc:162472</name>
</gene>
<feature type="compositionally biased region" description="Basic and acidic residues" evidence="1">
    <location>
        <begin position="1200"/>
        <end position="1227"/>
    </location>
</feature>
<feature type="compositionally biased region" description="Basic residues" evidence="1">
    <location>
        <begin position="1236"/>
        <end position="1245"/>
    </location>
</feature>
<dbReference type="SMART" id="SM00717">
    <property type="entry name" value="SANT"/>
    <property type="match status" value="1"/>
</dbReference>
<feature type="region of interest" description="Disordered" evidence="1">
    <location>
        <begin position="1332"/>
        <end position="1497"/>
    </location>
</feature>
<dbReference type="InterPro" id="IPR039467">
    <property type="entry name" value="TFIIIB_B''_Myb"/>
</dbReference>
<feature type="region of interest" description="Disordered" evidence="1">
    <location>
        <begin position="1"/>
        <end position="276"/>
    </location>
</feature>
<evidence type="ECO:0000256" key="1">
    <source>
        <dbReference type="SAM" id="MobiDB-lite"/>
    </source>
</evidence>
<dbReference type="Proteomes" id="UP000694580">
    <property type="component" value="Chromosome 3"/>
</dbReference>
<feature type="compositionally biased region" description="Basic and acidic residues" evidence="1">
    <location>
        <begin position="64"/>
        <end position="75"/>
    </location>
</feature>
<evidence type="ECO:0000259" key="2">
    <source>
        <dbReference type="SMART" id="SM00717"/>
    </source>
</evidence>
<feature type="compositionally biased region" description="Basic residues" evidence="1">
    <location>
        <begin position="155"/>
        <end position="165"/>
    </location>
</feature>
<feature type="compositionally biased region" description="Basic and acidic residues" evidence="1">
    <location>
        <begin position="195"/>
        <end position="205"/>
    </location>
</feature>
<dbReference type="CDD" id="cd00167">
    <property type="entry name" value="SANT"/>
    <property type="match status" value="1"/>
</dbReference>
<feature type="compositionally biased region" description="Polar residues" evidence="1">
    <location>
        <begin position="1251"/>
        <end position="1260"/>
    </location>
</feature>
<name>A0AAY4ETE6_9TELE</name>
<dbReference type="GO" id="GO:0070898">
    <property type="term" value="P:RNA polymerase III preinitiation complex assembly"/>
    <property type="evidence" value="ECO:0007669"/>
    <property type="project" value="TreeGrafter"/>
</dbReference>
<dbReference type="GeneTree" id="ENSGT00390000012762"/>
<feature type="compositionally biased region" description="Polar residues" evidence="1">
    <location>
        <begin position="619"/>
        <end position="640"/>
    </location>
</feature>
<dbReference type="InterPro" id="IPR001005">
    <property type="entry name" value="SANT/Myb"/>
</dbReference>
<feature type="compositionally biased region" description="Basic and acidic residues" evidence="1">
    <location>
        <begin position="1430"/>
        <end position="1441"/>
    </location>
</feature>
<reference evidence="3" key="3">
    <citation type="submission" date="2025-09" db="UniProtKB">
        <authorList>
            <consortium name="Ensembl"/>
        </authorList>
    </citation>
    <scope>IDENTIFICATION</scope>
</reference>
<evidence type="ECO:0000313" key="3">
    <source>
        <dbReference type="Ensembl" id="ENSDCDP00010060663.1"/>
    </source>
</evidence>
<protein>
    <recommendedName>
        <fullName evidence="2">Myb-like domain-containing protein</fullName>
    </recommendedName>
</protein>
<feature type="region of interest" description="Disordered" evidence="1">
    <location>
        <begin position="339"/>
        <end position="410"/>
    </location>
</feature>
<dbReference type="Ensembl" id="ENSDCDT00010071412.1">
    <property type="protein sequence ID" value="ENSDCDP00010060663.1"/>
    <property type="gene ID" value="ENSDCDG00010033642.1"/>
</dbReference>
<reference evidence="3" key="2">
    <citation type="submission" date="2025-08" db="UniProtKB">
        <authorList>
            <consortium name="Ensembl"/>
        </authorList>
    </citation>
    <scope>IDENTIFICATION</scope>
</reference>
<dbReference type="Pfam" id="PF15963">
    <property type="entry name" value="Myb_DNA-bind_7"/>
    <property type="match status" value="1"/>
</dbReference>
<feature type="region of interest" description="Disordered" evidence="1">
    <location>
        <begin position="596"/>
        <end position="663"/>
    </location>
</feature>
<dbReference type="GO" id="GO:0001156">
    <property type="term" value="F:TFIIIC-class transcription factor complex binding"/>
    <property type="evidence" value="ECO:0007669"/>
    <property type="project" value="TreeGrafter"/>
</dbReference>